<dbReference type="SUPFAM" id="SSF158472">
    <property type="entry name" value="HAMP domain-like"/>
    <property type="match status" value="1"/>
</dbReference>
<evidence type="ECO:0000256" key="8">
    <source>
        <dbReference type="ARBA" id="ARBA00022989"/>
    </source>
</evidence>
<dbReference type="InterPro" id="IPR004358">
    <property type="entry name" value="Sig_transdc_His_kin-like_C"/>
</dbReference>
<dbReference type="PROSITE" id="PS50109">
    <property type="entry name" value="HIS_KIN"/>
    <property type="match status" value="1"/>
</dbReference>
<dbReference type="InterPro" id="IPR036890">
    <property type="entry name" value="HATPase_C_sf"/>
</dbReference>
<keyword evidence="7 14" id="KW-0418">Kinase</keyword>
<dbReference type="PANTHER" id="PTHR45436:SF5">
    <property type="entry name" value="SENSOR HISTIDINE KINASE TRCS"/>
    <property type="match status" value="1"/>
</dbReference>
<dbReference type="Pfam" id="PF00672">
    <property type="entry name" value="HAMP"/>
    <property type="match status" value="1"/>
</dbReference>
<dbReference type="InterPro" id="IPR050428">
    <property type="entry name" value="TCS_sensor_his_kinase"/>
</dbReference>
<sequence>MSTPARPDGPRRRRFGARTLRARVTVVASLGITAAVMLGVALLYLLQRESLRANIDGQLQTYATQIAQAGADGTWPVPLPPSTLDTHAEAQVLAADGRVLAASRGLTGADAVYRLPAGSSQPVRQKAADAVLPTDIRVVAVPTTVHAAPVTIVAATSTGLLSMLDTEAASRLLLGIPVTLALAAVAVWLIVGRALAPVERIRRAVTEITSADLTLRVPQPDTDDEVGRLAHTMNDMLGRLDDAARRQRRFVSDASHELRSPLAVIRTTLEVGLAHPDTAPWPTIAARAADQTARLDDLLHQLLALAKADERQLVTHRQPVDIGKLLDGIHTTVAPHRVEIAVHTTPGLVTRGDPSQLQRLFRNVIDNATRYAAHRVEIACDRTDGHIRVHVDDDGLGIPVADRDRVFDRFVRLDSSRDRASSSTGLGLAIAREITRAHGGTIAVTDAPGGGARVVVVLPSAEPAESVL</sequence>
<evidence type="ECO:0000256" key="6">
    <source>
        <dbReference type="ARBA" id="ARBA00022692"/>
    </source>
</evidence>
<evidence type="ECO:0000259" key="12">
    <source>
        <dbReference type="PROSITE" id="PS50109"/>
    </source>
</evidence>
<keyword evidence="9" id="KW-0902">Two-component regulatory system</keyword>
<dbReference type="InterPro" id="IPR003594">
    <property type="entry name" value="HATPase_dom"/>
</dbReference>
<dbReference type="FunFam" id="3.30.565.10:FF:000006">
    <property type="entry name" value="Sensor histidine kinase WalK"/>
    <property type="match status" value="1"/>
</dbReference>
<gene>
    <name evidence="14" type="ORF">BCF44_107419</name>
</gene>
<organism evidence="14 15">
    <name type="scientific">Kutzneria buriramensis</name>
    <dbReference type="NCBI Taxonomy" id="1045776"/>
    <lineage>
        <taxon>Bacteria</taxon>
        <taxon>Bacillati</taxon>
        <taxon>Actinomycetota</taxon>
        <taxon>Actinomycetes</taxon>
        <taxon>Pseudonocardiales</taxon>
        <taxon>Pseudonocardiaceae</taxon>
        <taxon>Kutzneria</taxon>
    </lineage>
</organism>
<comment type="subcellular location">
    <subcellularLocation>
        <location evidence="2">Cell membrane</location>
    </subcellularLocation>
</comment>
<dbReference type="GO" id="GO:0005886">
    <property type="term" value="C:plasma membrane"/>
    <property type="evidence" value="ECO:0007669"/>
    <property type="project" value="UniProtKB-SubCell"/>
</dbReference>
<protein>
    <recommendedName>
        <fullName evidence="3">histidine kinase</fullName>
        <ecNumber evidence="3">2.7.13.3</ecNumber>
    </recommendedName>
</protein>
<evidence type="ECO:0000256" key="2">
    <source>
        <dbReference type="ARBA" id="ARBA00004236"/>
    </source>
</evidence>
<evidence type="ECO:0000256" key="1">
    <source>
        <dbReference type="ARBA" id="ARBA00000085"/>
    </source>
</evidence>
<dbReference type="CDD" id="cd06225">
    <property type="entry name" value="HAMP"/>
    <property type="match status" value="1"/>
</dbReference>
<dbReference type="SMART" id="SM00304">
    <property type="entry name" value="HAMP"/>
    <property type="match status" value="1"/>
</dbReference>
<evidence type="ECO:0000256" key="10">
    <source>
        <dbReference type="ARBA" id="ARBA00023136"/>
    </source>
</evidence>
<feature type="transmembrane region" description="Helical" evidence="11">
    <location>
        <begin position="20"/>
        <end position="46"/>
    </location>
</feature>
<dbReference type="EC" id="2.7.13.3" evidence="3"/>
<dbReference type="Pfam" id="PF00512">
    <property type="entry name" value="HisKA"/>
    <property type="match status" value="1"/>
</dbReference>
<dbReference type="EMBL" id="QUNO01000007">
    <property type="protein sequence ID" value="REH46286.1"/>
    <property type="molecule type" value="Genomic_DNA"/>
</dbReference>
<feature type="transmembrane region" description="Helical" evidence="11">
    <location>
        <begin position="172"/>
        <end position="191"/>
    </location>
</feature>
<evidence type="ECO:0000256" key="7">
    <source>
        <dbReference type="ARBA" id="ARBA00022777"/>
    </source>
</evidence>
<keyword evidence="10 11" id="KW-0472">Membrane</keyword>
<dbReference type="PROSITE" id="PS50885">
    <property type="entry name" value="HAMP"/>
    <property type="match status" value="1"/>
</dbReference>
<dbReference type="RefSeq" id="WP_116176392.1">
    <property type="nucleotide sequence ID" value="NZ_CP144375.1"/>
</dbReference>
<evidence type="ECO:0000256" key="5">
    <source>
        <dbReference type="ARBA" id="ARBA00022679"/>
    </source>
</evidence>
<evidence type="ECO:0000313" key="15">
    <source>
        <dbReference type="Proteomes" id="UP000256269"/>
    </source>
</evidence>
<keyword evidence="8 11" id="KW-1133">Transmembrane helix</keyword>
<feature type="domain" description="Histidine kinase" evidence="12">
    <location>
        <begin position="253"/>
        <end position="462"/>
    </location>
</feature>
<dbReference type="AlphaFoldDB" id="A0A3E0HJA5"/>
<dbReference type="InterPro" id="IPR036097">
    <property type="entry name" value="HisK_dim/P_sf"/>
</dbReference>
<keyword evidence="5" id="KW-0808">Transferase</keyword>
<dbReference type="SUPFAM" id="SSF55874">
    <property type="entry name" value="ATPase domain of HSP90 chaperone/DNA topoisomerase II/histidine kinase"/>
    <property type="match status" value="1"/>
</dbReference>
<dbReference type="CDD" id="cd00075">
    <property type="entry name" value="HATPase"/>
    <property type="match status" value="1"/>
</dbReference>
<dbReference type="GO" id="GO:0000155">
    <property type="term" value="F:phosphorelay sensor kinase activity"/>
    <property type="evidence" value="ECO:0007669"/>
    <property type="project" value="InterPro"/>
</dbReference>
<comment type="catalytic activity">
    <reaction evidence="1">
        <text>ATP + protein L-histidine = ADP + protein N-phospho-L-histidine.</text>
        <dbReference type="EC" id="2.7.13.3"/>
    </reaction>
</comment>
<dbReference type="CDD" id="cd00082">
    <property type="entry name" value="HisKA"/>
    <property type="match status" value="1"/>
</dbReference>
<accession>A0A3E0HJA5</accession>
<dbReference type="Gene3D" id="3.30.565.10">
    <property type="entry name" value="Histidine kinase-like ATPase, C-terminal domain"/>
    <property type="match status" value="1"/>
</dbReference>
<proteinExistence type="predicted"/>
<feature type="domain" description="HAMP" evidence="13">
    <location>
        <begin position="192"/>
        <end position="245"/>
    </location>
</feature>
<evidence type="ECO:0000256" key="11">
    <source>
        <dbReference type="SAM" id="Phobius"/>
    </source>
</evidence>
<keyword evidence="4" id="KW-0597">Phosphoprotein</keyword>
<dbReference type="InterPro" id="IPR005467">
    <property type="entry name" value="His_kinase_dom"/>
</dbReference>
<evidence type="ECO:0000256" key="9">
    <source>
        <dbReference type="ARBA" id="ARBA00023012"/>
    </source>
</evidence>
<dbReference type="SUPFAM" id="SSF47384">
    <property type="entry name" value="Homodimeric domain of signal transducing histidine kinase"/>
    <property type="match status" value="1"/>
</dbReference>
<evidence type="ECO:0000313" key="14">
    <source>
        <dbReference type="EMBL" id="REH46286.1"/>
    </source>
</evidence>
<dbReference type="OrthoDB" id="9786919at2"/>
<dbReference type="InterPro" id="IPR003660">
    <property type="entry name" value="HAMP_dom"/>
</dbReference>
<keyword evidence="15" id="KW-1185">Reference proteome</keyword>
<comment type="caution">
    <text evidence="14">The sequence shown here is derived from an EMBL/GenBank/DDBJ whole genome shotgun (WGS) entry which is preliminary data.</text>
</comment>
<evidence type="ECO:0000256" key="4">
    <source>
        <dbReference type="ARBA" id="ARBA00022553"/>
    </source>
</evidence>
<dbReference type="SMART" id="SM00387">
    <property type="entry name" value="HATPase_c"/>
    <property type="match status" value="1"/>
</dbReference>
<evidence type="ECO:0000256" key="3">
    <source>
        <dbReference type="ARBA" id="ARBA00012438"/>
    </source>
</evidence>
<dbReference type="Gene3D" id="6.10.340.10">
    <property type="match status" value="1"/>
</dbReference>
<dbReference type="PRINTS" id="PR00344">
    <property type="entry name" value="BCTRLSENSOR"/>
</dbReference>
<keyword evidence="6 11" id="KW-0812">Transmembrane</keyword>
<dbReference type="SMART" id="SM00388">
    <property type="entry name" value="HisKA"/>
    <property type="match status" value="1"/>
</dbReference>
<name>A0A3E0HJA5_9PSEU</name>
<evidence type="ECO:0000259" key="13">
    <source>
        <dbReference type="PROSITE" id="PS50885"/>
    </source>
</evidence>
<reference evidence="14 15" key="1">
    <citation type="submission" date="2018-08" db="EMBL/GenBank/DDBJ databases">
        <title>Genomic Encyclopedia of Archaeal and Bacterial Type Strains, Phase II (KMG-II): from individual species to whole genera.</title>
        <authorList>
            <person name="Goeker M."/>
        </authorList>
    </citation>
    <scope>NUCLEOTIDE SEQUENCE [LARGE SCALE GENOMIC DNA]</scope>
    <source>
        <strain evidence="14 15">DSM 45791</strain>
    </source>
</reference>
<dbReference type="PANTHER" id="PTHR45436">
    <property type="entry name" value="SENSOR HISTIDINE KINASE YKOH"/>
    <property type="match status" value="1"/>
</dbReference>
<dbReference type="Gene3D" id="1.10.287.130">
    <property type="match status" value="1"/>
</dbReference>
<dbReference type="Proteomes" id="UP000256269">
    <property type="component" value="Unassembled WGS sequence"/>
</dbReference>
<dbReference type="InterPro" id="IPR003661">
    <property type="entry name" value="HisK_dim/P_dom"/>
</dbReference>
<dbReference type="Pfam" id="PF02518">
    <property type="entry name" value="HATPase_c"/>
    <property type="match status" value="1"/>
</dbReference>